<dbReference type="AlphaFoldDB" id="A0A0A8YF88"/>
<reference evidence="2" key="2">
    <citation type="journal article" date="2015" name="Data Brief">
        <title>Shoot transcriptome of the giant reed, Arundo donax.</title>
        <authorList>
            <person name="Barrero R.A."/>
            <person name="Guerrero F.D."/>
            <person name="Moolhuijzen P."/>
            <person name="Goolsby J.A."/>
            <person name="Tidwell J."/>
            <person name="Bellgard S.E."/>
            <person name="Bellgard M.I."/>
        </authorList>
    </citation>
    <scope>NUCLEOTIDE SEQUENCE</scope>
    <source>
        <tissue evidence="2">Shoot tissue taken approximately 20 cm above the soil surface</tissue>
    </source>
</reference>
<accession>A0A0A8YF88</accession>
<evidence type="ECO:0000313" key="2">
    <source>
        <dbReference type="EMBL" id="JAD23915.1"/>
    </source>
</evidence>
<feature type="region of interest" description="Disordered" evidence="1">
    <location>
        <begin position="1"/>
        <end position="21"/>
    </location>
</feature>
<sequence>MRKNALTDRTYEQREPGRRLI</sequence>
<organism evidence="2">
    <name type="scientific">Arundo donax</name>
    <name type="common">Giant reed</name>
    <name type="synonym">Donax arundinaceus</name>
    <dbReference type="NCBI Taxonomy" id="35708"/>
    <lineage>
        <taxon>Eukaryota</taxon>
        <taxon>Viridiplantae</taxon>
        <taxon>Streptophyta</taxon>
        <taxon>Embryophyta</taxon>
        <taxon>Tracheophyta</taxon>
        <taxon>Spermatophyta</taxon>
        <taxon>Magnoliopsida</taxon>
        <taxon>Liliopsida</taxon>
        <taxon>Poales</taxon>
        <taxon>Poaceae</taxon>
        <taxon>PACMAD clade</taxon>
        <taxon>Arundinoideae</taxon>
        <taxon>Arundineae</taxon>
        <taxon>Arundo</taxon>
    </lineage>
</organism>
<name>A0A0A8YF88_ARUDO</name>
<reference evidence="2" key="1">
    <citation type="submission" date="2014-09" db="EMBL/GenBank/DDBJ databases">
        <authorList>
            <person name="Magalhaes I.L.F."/>
            <person name="Oliveira U."/>
            <person name="Santos F.R."/>
            <person name="Vidigal T.H.D.A."/>
            <person name="Brescovit A.D."/>
            <person name="Santos A.J."/>
        </authorList>
    </citation>
    <scope>NUCLEOTIDE SEQUENCE</scope>
    <source>
        <tissue evidence="2">Shoot tissue taken approximately 20 cm above the soil surface</tissue>
    </source>
</reference>
<dbReference type="EMBL" id="GBRH01273980">
    <property type="protein sequence ID" value="JAD23915.1"/>
    <property type="molecule type" value="Transcribed_RNA"/>
</dbReference>
<proteinExistence type="predicted"/>
<protein>
    <submittedName>
        <fullName evidence="2">Uncharacterized protein</fullName>
    </submittedName>
</protein>
<evidence type="ECO:0000256" key="1">
    <source>
        <dbReference type="SAM" id="MobiDB-lite"/>
    </source>
</evidence>